<evidence type="ECO:0000313" key="4">
    <source>
        <dbReference type="Proteomes" id="UP001632037"/>
    </source>
</evidence>
<feature type="region of interest" description="Disordered" evidence="1">
    <location>
        <begin position="185"/>
        <end position="258"/>
    </location>
</feature>
<feature type="domain" description="Calponin-homology (CH)" evidence="2">
    <location>
        <begin position="490"/>
        <end position="599"/>
    </location>
</feature>
<dbReference type="PROSITE" id="PS50021">
    <property type="entry name" value="CH"/>
    <property type="match status" value="2"/>
</dbReference>
<feature type="compositionally biased region" description="Low complexity" evidence="1">
    <location>
        <begin position="192"/>
        <end position="202"/>
    </location>
</feature>
<evidence type="ECO:0000256" key="1">
    <source>
        <dbReference type="SAM" id="MobiDB-lite"/>
    </source>
</evidence>
<feature type="compositionally biased region" description="Basic and acidic residues" evidence="1">
    <location>
        <begin position="430"/>
        <end position="447"/>
    </location>
</feature>
<keyword evidence="4" id="KW-1185">Reference proteome</keyword>
<name>A0ABD3FT32_9STRA</name>
<organism evidence="3 4">
    <name type="scientific">Phytophthora oleae</name>
    <dbReference type="NCBI Taxonomy" id="2107226"/>
    <lineage>
        <taxon>Eukaryota</taxon>
        <taxon>Sar</taxon>
        <taxon>Stramenopiles</taxon>
        <taxon>Oomycota</taxon>
        <taxon>Peronosporomycetes</taxon>
        <taxon>Peronosporales</taxon>
        <taxon>Peronosporaceae</taxon>
        <taxon>Phytophthora</taxon>
    </lineage>
</organism>
<feature type="compositionally biased region" description="Polar residues" evidence="1">
    <location>
        <begin position="211"/>
        <end position="222"/>
    </location>
</feature>
<dbReference type="InterPro" id="IPR036872">
    <property type="entry name" value="CH_dom_sf"/>
</dbReference>
<dbReference type="Pfam" id="PF00307">
    <property type="entry name" value="CH"/>
    <property type="match status" value="2"/>
</dbReference>
<reference evidence="3 4" key="1">
    <citation type="submission" date="2024-09" db="EMBL/GenBank/DDBJ databases">
        <title>Genome sequencing and assembly of Phytophthora oleae, isolate VK10A, causative agent of rot of olive drupes.</title>
        <authorList>
            <person name="Conti Taguali S."/>
            <person name="Riolo M."/>
            <person name="La Spada F."/>
            <person name="Cacciola S.O."/>
            <person name="Dionisio G."/>
        </authorList>
    </citation>
    <scope>NUCLEOTIDE SEQUENCE [LARGE SCALE GENOMIC DNA]</scope>
    <source>
        <strain evidence="3 4">VK10A</strain>
    </source>
</reference>
<gene>
    <name evidence="3" type="ORF">V7S43_005408</name>
</gene>
<dbReference type="Gene3D" id="1.10.418.10">
    <property type="entry name" value="Calponin-like domain"/>
    <property type="match status" value="2"/>
</dbReference>
<dbReference type="EMBL" id="JBIMZQ010000008">
    <property type="protein sequence ID" value="KAL3670038.1"/>
    <property type="molecule type" value="Genomic_DNA"/>
</dbReference>
<feature type="compositionally biased region" description="Basic residues" evidence="1">
    <location>
        <begin position="223"/>
        <end position="238"/>
    </location>
</feature>
<dbReference type="InterPro" id="IPR001715">
    <property type="entry name" value="CH_dom"/>
</dbReference>
<feature type="compositionally biased region" description="Basic and acidic residues" evidence="1">
    <location>
        <begin position="247"/>
        <end position="258"/>
    </location>
</feature>
<feature type="compositionally biased region" description="Basic residues" evidence="1">
    <location>
        <begin position="448"/>
        <end position="462"/>
    </location>
</feature>
<dbReference type="Proteomes" id="UP001632037">
    <property type="component" value="Unassembled WGS sequence"/>
</dbReference>
<dbReference type="SUPFAM" id="SSF47576">
    <property type="entry name" value="Calponin-homology domain, CH-domain"/>
    <property type="match status" value="2"/>
</dbReference>
<accession>A0ABD3FT32</accession>
<dbReference type="CDD" id="cd00014">
    <property type="entry name" value="CH_SF"/>
    <property type="match status" value="1"/>
</dbReference>
<feature type="region of interest" description="Disordered" evidence="1">
    <location>
        <begin position="430"/>
        <end position="462"/>
    </location>
</feature>
<feature type="domain" description="Calponin-homology (CH)" evidence="2">
    <location>
        <begin position="775"/>
        <end position="892"/>
    </location>
</feature>
<sequence length="909" mass="102509">MELSVVTPQDAEDSIHERLLLHWVNSLPLTKCLLVEELRELRFGDVLVEIVQWLQGRHNSTDADHCEEVSGGDALDQFKITERLRRVVQFTAGECRSQDGDAMYVVNDAECLARLLAGESDTICAVLTVLRRLNRQRSQENQLSENDKDVLWRRCVQEQMIENALHQEQTSEKLPRELDNVLLKQKSKRVRSAPSRSRPSIKPFKDDTEMDTTLRNSRATNQSKKKPKPTKRGLRCKRSATLATASKTDERKKVSDRISDGNELRTFGMLDPSAKIRERSSIQGVDDSRAKCFCNWARHVLEIEMPLDHIFTKQSEIWKLQSPRKIGMTFANGIVLRRIATALVVRCGEQLKYSTAAAKDLNFPASNDLHTPTEKRRNFTFALAVFKDLGVSPEALALFESMQRTTKKTSTQAIWNALDEVMSQAERRFRAPRSEETLETREKDKNASRHVKKLSPKTQHIGRKSIEVKTTVNGLTGCAPLNRSLPYITSEQMNVVNKWLIDVGFDGKKVSGRGVLQDPMRNGVLLCALNQQVKDASFSYFKTPRTLMEMRENISKAFERLRDLKIPLCYLTSSAEQAVLTGDRQIIYGILWHLWQARGFTGLDESRMVQSVGLDRETVVPFKPSPLLLDIPAVALAGKGKFAMNDPYQVELHDTFARRLAWSESTPISDHYDDDDVFPVPKAPFSSPTYDDGLKGKQVRAGVFPIRAGTSGSAQISNLAYQKPPSIALGELSVDVAALTEAYNDLVQLQDRKNYDSVQEPSPVKVSQSRGKALQEPVGEILEWLNRLGIRLKNTSAFHDSKSNLTEFQSGVLLCCIIEKVEFMRSIPGITRPSGKQPLSKASALHNITKALNILQQKKTMPLHLLRRANAIYTGNRDVILQLLGQIRKAYGHHHAPRRRPKQHISIAA</sequence>
<evidence type="ECO:0000313" key="3">
    <source>
        <dbReference type="EMBL" id="KAL3670038.1"/>
    </source>
</evidence>
<evidence type="ECO:0000259" key="2">
    <source>
        <dbReference type="PROSITE" id="PS50021"/>
    </source>
</evidence>
<protein>
    <recommendedName>
        <fullName evidence="2">Calponin-homology (CH) domain-containing protein</fullName>
    </recommendedName>
</protein>
<dbReference type="AlphaFoldDB" id="A0ABD3FT32"/>
<comment type="caution">
    <text evidence="3">The sequence shown here is derived from an EMBL/GenBank/DDBJ whole genome shotgun (WGS) entry which is preliminary data.</text>
</comment>
<proteinExistence type="predicted"/>